<evidence type="ECO:0008006" key="4">
    <source>
        <dbReference type="Google" id="ProtNLM"/>
    </source>
</evidence>
<evidence type="ECO:0000313" key="3">
    <source>
        <dbReference type="Proteomes" id="UP000261580"/>
    </source>
</evidence>
<proteinExistence type="predicted"/>
<sequence length="152" mass="16321">MKLSRRLLSLVPYPAAAAAGAAAVAAASFGLDPQDLQTPVPQVTWPYYPWRCGWPRCWGRHPAGSPRRSEGTLGLASRHSHLPPVQLRYSIYYTQLLYGSLILPLKLKMHCQCDSPSALGVGTPASAAEAAAALRASSSCLCRCSSIDTRRA</sequence>
<evidence type="ECO:0000313" key="2">
    <source>
        <dbReference type="Ensembl" id="ENSNBRP00000020461.1"/>
    </source>
</evidence>
<dbReference type="AlphaFoldDB" id="A0A3Q4HES6"/>
<evidence type="ECO:0000256" key="1">
    <source>
        <dbReference type="SAM" id="SignalP"/>
    </source>
</evidence>
<dbReference type="Ensembl" id="ENSNBRT00000021014.1">
    <property type="protein sequence ID" value="ENSNBRP00000020461.1"/>
    <property type="gene ID" value="ENSNBRG00000015739.1"/>
</dbReference>
<reference evidence="2" key="1">
    <citation type="submission" date="2025-08" db="UniProtKB">
        <authorList>
            <consortium name="Ensembl"/>
        </authorList>
    </citation>
    <scope>IDENTIFICATION</scope>
</reference>
<keyword evidence="1" id="KW-0732">Signal</keyword>
<name>A0A3Q4HES6_NEOBR</name>
<dbReference type="GeneTree" id="ENSGT00940000178054"/>
<protein>
    <recommendedName>
        <fullName evidence="4">Secreted protein</fullName>
    </recommendedName>
</protein>
<dbReference type="Proteomes" id="UP000261580">
    <property type="component" value="Unassembled WGS sequence"/>
</dbReference>
<accession>A0A3Q4HES6</accession>
<dbReference type="OMA" id="YSIYYTQ"/>
<feature type="signal peptide" evidence="1">
    <location>
        <begin position="1"/>
        <end position="18"/>
    </location>
</feature>
<feature type="chain" id="PRO_5018553965" description="Secreted protein" evidence="1">
    <location>
        <begin position="19"/>
        <end position="152"/>
    </location>
</feature>
<reference evidence="2" key="2">
    <citation type="submission" date="2025-09" db="UniProtKB">
        <authorList>
            <consortium name="Ensembl"/>
        </authorList>
    </citation>
    <scope>IDENTIFICATION</scope>
</reference>
<organism evidence="2 3">
    <name type="scientific">Neolamprologus brichardi</name>
    <name type="common">Fairy cichlid</name>
    <name type="synonym">Lamprologus brichardi</name>
    <dbReference type="NCBI Taxonomy" id="32507"/>
    <lineage>
        <taxon>Eukaryota</taxon>
        <taxon>Metazoa</taxon>
        <taxon>Chordata</taxon>
        <taxon>Craniata</taxon>
        <taxon>Vertebrata</taxon>
        <taxon>Euteleostomi</taxon>
        <taxon>Actinopterygii</taxon>
        <taxon>Neopterygii</taxon>
        <taxon>Teleostei</taxon>
        <taxon>Neoteleostei</taxon>
        <taxon>Acanthomorphata</taxon>
        <taxon>Ovalentaria</taxon>
        <taxon>Cichlomorphae</taxon>
        <taxon>Cichliformes</taxon>
        <taxon>Cichlidae</taxon>
        <taxon>African cichlids</taxon>
        <taxon>Pseudocrenilabrinae</taxon>
        <taxon>Lamprologini</taxon>
        <taxon>Neolamprologus</taxon>
    </lineage>
</organism>
<keyword evidence="3" id="KW-1185">Reference proteome</keyword>